<dbReference type="Proteomes" id="UP001364764">
    <property type="component" value="Chromosome"/>
</dbReference>
<name>A0ABD8AXR4_PAEAM</name>
<organism evidence="2 3">
    <name type="scientific">Paenibacillus amylolyticus</name>
    <dbReference type="NCBI Taxonomy" id="1451"/>
    <lineage>
        <taxon>Bacteria</taxon>
        <taxon>Bacillati</taxon>
        <taxon>Bacillota</taxon>
        <taxon>Bacilli</taxon>
        <taxon>Bacillales</taxon>
        <taxon>Paenibacillaceae</taxon>
        <taxon>Paenibacillus</taxon>
    </lineage>
</organism>
<dbReference type="GeneID" id="93475036"/>
<sequence length="371" mass="42337">MNSNTQELSTSVQNAASTLYKVNDHYFDEQERDFLAQSDHLQTLNDLYEWEKNNPLFKYIVASKQHLFLDVQDLPAKFQYGYEAGQETPDAYESIQINQAFMDHFSIRTHQGSIFRAGDYDIDNTIIPIVAGYEYKDYLQLGQILDVGYMGIDLKCKVIGILEKHSFYNDGYSLKYLDRVVMLPSFEADDIYAHDGTFMLRLLWDKTSGYIHSSLSANSIQELFTKKSLQLDMEPYVVEGVSNFYLTMWGLEGEQLQQVFIIFAFVIGVTTLFSLSTSIAAKISLRQFTYGVMIANGVSRLVINLSILLEIFLVNTFSLLMAFLLSYVMIKSISIPTLLLFSIILSVISFIPSWITINHLQLSKTIRGGNQ</sequence>
<reference evidence="2 3" key="1">
    <citation type="submission" date="2024-02" db="EMBL/GenBank/DDBJ databases">
        <title>Complete sequences of two Paenibacillus sp. strains and one Lysinibacillus strain isolated from the environment on STAA medium highlight biotechnological potential.</title>
        <authorList>
            <person name="Attere S.A."/>
            <person name="Piche L.C."/>
            <person name="Intertaglia L."/>
            <person name="Lami R."/>
            <person name="Charette S.J."/>
            <person name="Vincent A.T."/>
        </authorList>
    </citation>
    <scope>NUCLEOTIDE SEQUENCE [LARGE SCALE GENOMIC DNA]</scope>
    <source>
        <strain evidence="2 3">Y5S-7</strain>
    </source>
</reference>
<evidence type="ECO:0000256" key="1">
    <source>
        <dbReference type="SAM" id="Phobius"/>
    </source>
</evidence>
<keyword evidence="1" id="KW-1133">Transmembrane helix</keyword>
<accession>A0ABD8AXR4</accession>
<feature type="transmembrane region" description="Helical" evidence="1">
    <location>
        <begin position="259"/>
        <end position="281"/>
    </location>
</feature>
<gene>
    <name evidence="2" type="ORF">V6668_06185</name>
</gene>
<keyword evidence="1" id="KW-0812">Transmembrane</keyword>
<dbReference type="EMBL" id="CP145892">
    <property type="protein sequence ID" value="WWP21769.1"/>
    <property type="molecule type" value="Genomic_DNA"/>
</dbReference>
<protein>
    <recommendedName>
        <fullName evidence="4">ABC transporter permease</fullName>
    </recommendedName>
</protein>
<keyword evidence="1" id="KW-0472">Membrane</keyword>
<evidence type="ECO:0008006" key="4">
    <source>
        <dbReference type="Google" id="ProtNLM"/>
    </source>
</evidence>
<dbReference type="RefSeq" id="WP_338707958.1">
    <property type="nucleotide sequence ID" value="NZ_CP145892.1"/>
</dbReference>
<evidence type="ECO:0000313" key="3">
    <source>
        <dbReference type="Proteomes" id="UP001364764"/>
    </source>
</evidence>
<evidence type="ECO:0000313" key="2">
    <source>
        <dbReference type="EMBL" id="WWP21769.1"/>
    </source>
</evidence>
<proteinExistence type="predicted"/>
<dbReference type="AlphaFoldDB" id="A0ABD8AXR4"/>
<feature type="transmembrane region" description="Helical" evidence="1">
    <location>
        <begin position="333"/>
        <end position="357"/>
    </location>
</feature>
<feature type="transmembrane region" description="Helical" evidence="1">
    <location>
        <begin position="301"/>
        <end position="327"/>
    </location>
</feature>